<accession>A0A7U9P5H4</accession>
<dbReference type="InterPro" id="IPR027417">
    <property type="entry name" value="P-loop_NTPase"/>
</dbReference>
<sequence>MELRDRIDFLCKTILAIKTAGRLVLGIDGLSRSGKTTLANQLSQTLREQGISVCVFHMDDHIVERAKRYHTGNEEWFEYYYLQWDVEWLTHQLFRQLKASHQLTLPFYDHETDTHSKRTVYLSDSDMIMIEGVFLQRKEWRPFFDFVVYLDCPREIRFARENDQVKQNIQKFINRYWKAEDYYLETEEPIKRADVVFDMTS</sequence>
<dbReference type="GeneID" id="32062159"/>
<keyword evidence="3" id="KW-1185">Reference proteome</keyword>
<dbReference type="SMR" id="A0A7U9P5H4"/>
<dbReference type="InterPro" id="IPR006083">
    <property type="entry name" value="PRK/URK"/>
</dbReference>
<dbReference type="AlphaFoldDB" id="A0A7U9P5H4"/>
<gene>
    <name evidence="2" type="ORF">T260_14100</name>
</gene>
<dbReference type="NCBIfam" id="NF005807">
    <property type="entry name" value="PRK07667.1"/>
    <property type="match status" value="1"/>
</dbReference>
<dbReference type="RefSeq" id="WP_011229690.1">
    <property type="nucleotide sequence ID" value="NZ_AYSF01000069.1"/>
</dbReference>
<comment type="caution">
    <text evidence="2">The sequence shown here is derived from an EMBL/GenBank/DDBJ whole genome shotgun (WGS) entry which is preliminary data.</text>
</comment>
<dbReference type="GO" id="GO:0005524">
    <property type="term" value="F:ATP binding"/>
    <property type="evidence" value="ECO:0007669"/>
    <property type="project" value="InterPro"/>
</dbReference>
<dbReference type="EC" id="2.7.1.48" evidence="2"/>
<dbReference type="Pfam" id="PF00485">
    <property type="entry name" value="PRK"/>
    <property type="match status" value="1"/>
</dbReference>
<organism evidence="2 3">
    <name type="scientific">Geobacillus thermopakistaniensis (strain MAS1)</name>
    <dbReference type="NCBI Taxonomy" id="1408282"/>
    <lineage>
        <taxon>Bacteria</taxon>
        <taxon>Bacillati</taxon>
        <taxon>Bacillota</taxon>
        <taxon>Bacilli</taxon>
        <taxon>Bacillales</taxon>
        <taxon>Anoxybacillaceae</taxon>
        <taxon>Geobacillus</taxon>
    </lineage>
</organism>
<dbReference type="GO" id="GO:0004849">
    <property type="term" value="F:uridine kinase activity"/>
    <property type="evidence" value="ECO:0007669"/>
    <property type="project" value="UniProtKB-EC"/>
</dbReference>
<dbReference type="Proteomes" id="UP000018339">
    <property type="component" value="Unassembled WGS sequence"/>
</dbReference>
<keyword evidence="2" id="KW-0418">Kinase</keyword>
<feature type="domain" description="Phosphoribulokinase/uridine kinase" evidence="1">
    <location>
        <begin position="24"/>
        <end position="160"/>
    </location>
</feature>
<proteinExistence type="predicted"/>
<reference evidence="2 3" key="1">
    <citation type="journal article" date="2014" name="Genome Announc.">
        <title>Draft Genome Sequence of Geobacillus thermopakistaniensis Strain MAS1.</title>
        <authorList>
            <person name="Siddiqui M.A."/>
            <person name="Rashid N."/>
            <person name="Ayyampalayam S."/>
            <person name="Whitman W.B."/>
        </authorList>
    </citation>
    <scope>NUCLEOTIDE SEQUENCE [LARGE SCALE GENOMIC DNA]</scope>
    <source>
        <strain evidence="2 3">MAS1</strain>
    </source>
</reference>
<evidence type="ECO:0000313" key="3">
    <source>
        <dbReference type="Proteomes" id="UP000018339"/>
    </source>
</evidence>
<name>A0A7U9P5H4_GEOTM</name>
<evidence type="ECO:0000313" key="2">
    <source>
        <dbReference type="EMBL" id="ESU71305.1"/>
    </source>
</evidence>
<dbReference type="Gene3D" id="3.40.50.300">
    <property type="entry name" value="P-loop containing nucleotide triphosphate hydrolases"/>
    <property type="match status" value="1"/>
</dbReference>
<evidence type="ECO:0000259" key="1">
    <source>
        <dbReference type="Pfam" id="PF00485"/>
    </source>
</evidence>
<dbReference type="SUPFAM" id="SSF52540">
    <property type="entry name" value="P-loop containing nucleoside triphosphate hydrolases"/>
    <property type="match status" value="1"/>
</dbReference>
<keyword evidence="2" id="KW-0808">Transferase</keyword>
<protein>
    <submittedName>
        <fullName evidence="2">Uridine kinase</fullName>
        <ecNumber evidence="2">2.7.1.48</ecNumber>
    </submittedName>
</protein>
<dbReference type="PANTHER" id="PTHR10285">
    <property type="entry name" value="URIDINE KINASE"/>
    <property type="match status" value="1"/>
</dbReference>
<dbReference type="EMBL" id="AYSF01000069">
    <property type="protein sequence ID" value="ESU71305.1"/>
    <property type="molecule type" value="Genomic_DNA"/>
</dbReference>